<name>A0AAN7TFZ1_9PEZI</name>
<feature type="compositionally biased region" description="Polar residues" evidence="1">
    <location>
        <begin position="292"/>
        <end position="301"/>
    </location>
</feature>
<feature type="region of interest" description="Disordered" evidence="1">
    <location>
        <begin position="493"/>
        <end position="618"/>
    </location>
</feature>
<dbReference type="InterPro" id="IPR039327">
    <property type="entry name" value="CON7-like"/>
</dbReference>
<feature type="compositionally biased region" description="Polar residues" evidence="1">
    <location>
        <begin position="210"/>
        <end position="229"/>
    </location>
</feature>
<evidence type="ECO:0000313" key="2">
    <source>
        <dbReference type="EMBL" id="KAK5111550.1"/>
    </source>
</evidence>
<feature type="compositionally biased region" description="Polar residues" evidence="1">
    <location>
        <begin position="508"/>
        <end position="526"/>
    </location>
</feature>
<feature type="region of interest" description="Disordered" evidence="1">
    <location>
        <begin position="359"/>
        <end position="380"/>
    </location>
</feature>
<dbReference type="GO" id="GO:0006355">
    <property type="term" value="P:regulation of DNA-templated transcription"/>
    <property type="evidence" value="ECO:0007669"/>
    <property type="project" value="InterPro"/>
</dbReference>
<dbReference type="PANTHER" id="PTHR36167">
    <property type="entry name" value="C2H2 FINGER DOMAIN TRANSCRIPTION FACTOR (EUROFUNG)-RELATED"/>
    <property type="match status" value="1"/>
</dbReference>
<reference evidence="2" key="1">
    <citation type="submission" date="2023-08" db="EMBL/GenBank/DDBJ databases">
        <title>Black Yeasts Isolated from many extreme environments.</title>
        <authorList>
            <person name="Coleine C."/>
            <person name="Stajich J.E."/>
            <person name="Selbmann L."/>
        </authorList>
    </citation>
    <scope>NUCLEOTIDE SEQUENCE</scope>
    <source>
        <strain evidence="2">CCFEE 5401</strain>
    </source>
</reference>
<evidence type="ECO:0000256" key="1">
    <source>
        <dbReference type="SAM" id="MobiDB-lite"/>
    </source>
</evidence>
<organism evidence="2 3">
    <name type="scientific">Meristemomyces frigidus</name>
    <dbReference type="NCBI Taxonomy" id="1508187"/>
    <lineage>
        <taxon>Eukaryota</taxon>
        <taxon>Fungi</taxon>
        <taxon>Dikarya</taxon>
        <taxon>Ascomycota</taxon>
        <taxon>Pezizomycotina</taxon>
        <taxon>Dothideomycetes</taxon>
        <taxon>Dothideomycetidae</taxon>
        <taxon>Mycosphaerellales</taxon>
        <taxon>Teratosphaeriaceae</taxon>
        <taxon>Meristemomyces</taxon>
    </lineage>
</organism>
<sequence>MAAVLGTAASAIQVADAGFKLYGALSNYIRDYVHANKNARHLADEVRTTSWALQQLGALLQQDEEAKLCKPEVITETDAALKGCQSAFDEVRLILDEFMPDNEVGIVGSRQRLKWPLKKDKVVLLLAQLERLKTTLLLVFKVLSYASRLATKPTQPLIDEKLQLAYLVKAKQDAEAQERNLLGQRTSLPDGLLSTSNHSYVLMQHKPTDQVDSSTVDRGLHDSSNSGAQDSLPGATLTDQASNYTASQGHHYSSKGKVRVAHHGINSFFVVPTAIPPVLTRPPAPLPRELSETSTTTQYPQQKLSARQRMLKTQLDICTVAVARLSLALDQAKDELQQQGSLPITEISRALRLAKRTCDDLSTTERDADSADEADYSNASTSSRIDPFLWQRAVGGLAGHSIGASRLDEVHEKGDGRKLGLPVEHNPGAKVELSTAIRHARRTPRTPVGALFGHLGRLSSIMGRQKPGSAPASMEVDRYERLEHAGPEYRVVAELPADPPRAKVPLATTPSTEPPRTQKTSTSTTPALLEENTDPAPVRRKNQLARPRRGKGSERAKKPLFPSPRQGPIRLRSDSDTPIVPREVIVHSGWEEDSETPEDGGVKPKVESAYDDQGVDGDHHEQILPVTAAKNMKIEKISLGDILDDQSVRQWADETEEEEGKESAISVSLPAAVTHELNYIRKEDDNKDDDEEEVEDAVEQLLRRWTKLAI</sequence>
<protein>
    <recommendedName>
        <fullName evidence="4">Fungal N-terminal domain-containing protein</fullName>
    </recommendedName>
</protein>
<dbReference type="AlphaFoldDB" id="A0AAN7TFZ1"/>
<dbReference type="Proteomes" id="UP001310890">
    <property type="component" value="Unassembled WGS sequence"/>
</dbReference>
<accession>A0AAN7TFZ1</accession>
<comment type="caution">
    <text evidence="2">The sequence shown here is derived from an EMBL/GenBank/DDBJ whole genome shotgun (WGS) entry which is preliminary data.</text>
</comment>
<dbReference type="PANTHER" id="PTHR36167:SF4">
    <property type="entry name" value="FUNGAL N-TERMINAL DOMAIN-CONTAINING PROTEIN"/>
    <property type="match status" value="1"/>
</dbReference>
<evidence type="ECO:0008006" key="4">
    <source>
        <dbReference type="Google" id="ProtNLM"/>
    </source>
</evidence>
<feature type="region of interest" description="Disordered" evidence="1">
    <location>
        <begin position="282"/>
        <end position="301"/>
    </location>
</feature>
<feature type="region of interest" description="Disordered" evidence="1">
    <location>
        <begin position="208"/>
        <end position="237"/>
    </location>
</feature>
<feature type="compositionally biased region" description="Basic residues" evidence="1">
    <location>
        <begin position="538"/>
        <end position="550"/>
    </location>
</feature>
<gene>
    <name evidence="2" type="ORF">LTR62_004846</name>
</gene>
<evidence type="ECO:0000313" key="3">
    <source>
        <dbReference type="Proteomes" id="UP001310890"/>
    </source>
</evidence>
<dbReference type="EMBL" id="JAVRRL010000038">
    <property type="protein sequence ID" value="KAK5111550.1"/>
    <property type="molecule type" value="Genomic_DNA"/>
</dbReference>
<proteinExistence type="predicted"/>
<feature type="compositionally biased region" description="Basic and acidic residues" evidence="1">
    <location>
        <begin position="359"/>
        <end position="369"/>
    </location>
</feature>